<evidence type="ECO:0000313" key="1">
    <source>
        <dbReference type="EMBL" id="KAG0482755.1"/>
    </source>
</evidence>
<organism evidence="1 2">
    <name type="scientific">Vanilla planifolia</name>
    <name type="common">Vanilla</name>
    <dbReference type="NCBI Taxonomy" id="51239"/>
    <lineage>
        <taxon>Eukaryota</taxon>
        <taxon>Viridiplantae</taxon>
        <taxon>Streptophyta</taxon>
        <taxon>Embryophyta</taxon>
        <taxon>Tracheophyta</taxon>
        <taxon>Spermatophyta</taxon>
        <taxon>Magnoliopsida</taxon>
        <taxon>Liliopsida</taxon>
        <taxon>Asparagales</taxon>
        <taxon>Orchidaceae</taxon>
        <taxon>Vanilloideae</taxon>
        <taxon>Vanilleae</taxon>
        <taxon>Vanilla</taxon>
    </lineage>
</organism>
<dbReference type="EMBL" id="JADCNM010000005">
    <property type="protein sequence ID" value="KAG0482755.1"/>
    <property type="molecule type" value="Genomic_DNA"/>
</dbReference>
<accession>A0A835V3V9</accession>
<reference evidence="1 2" key="1">
    <citation type="journal article" date="2020" name="Nat. Food">
        <title>A phased Vanilla planifolia genome enables genetic improvement of flavour and production.</title>
        <authorList>
            <person name="Hasing T."/>
            <person name="Tang H."/>
            <person name="Brym M."/>
            <person name="Khazi F."/>
            <person name="Huang T."/>
            <person name="Chambers A.H."/>
        </authorList>
    </citation>
    <scope>NUCLEOTIDE SEQUENCE [LARGE SCALE GENOMIC DNA]</scope>
    <source>
        <tissue evidence="1">Leaf</tissue>
    </source>
</reference>
<dbReference type="Proteomes" id="UP000639772">
    <property type="component" value="Unassembled WGS sequence"/>
</dbReference>
<comment type="caution">
    <text evidence="1">The sequence shown here is derived from an EMBL/GenBank/DDBJ whole genome shotgun (WGS) entry which is preliminary data.</text>
</comment>
<name>A0A835V3V9_VANPL</name>
<sequence>MISSFGQPTLKSDKKFDLFWFLLAEVMENLSVVPVSTRNSISAFYRLEFEV</sequence>
<evidence type="ECO:0000313" key="2">
    <source>
        <dbReference type="Proteomes" id="UP000639772"/>
    </source>
</evidence>
<protein>
    <submittedName>
        <fullName evidence="1">Uncharacterized protein</fullName>
    </submittedName>
</protein>
<gene>
    <name evidence="1" type="ORF">HPP92_010839</name>
</gene>
<proteinExistence type="predicted"/>
<dbReference type="AlphaFoldDB" id="A0A835V3V9"/>